<organism evidence="8 9">
    <name type="scientific">Legionella jamestowniensis</name>
    <dbReference type="NCBI Taxonomy" id="455"/>
    <lineage>
        <taxon>Bacteria</taxon>
        <taxon>Pseudomonadati</taxon>
        <taxon>Pseudomonadota</taxon>
        <taxon>Gammaproteobacteria</taxon>
        <taxon>Legionellales</taxon>
        <taxon>Legionellaceae</taxon>
        <taxon>Legionella</taxon>
    </lineage>
</organism>
<reference evidence="8 9" key="1">
    <citation type="submission" date="2015-11" db="EMBL/GenBank/DDBJ databases">
        <title>Genomic analysis of 38 Legionella species identifies large and diverse effector repertoires.</title>
        <authorList>
            <person name="Burstein D."/>
            <person name="Amaro F."/>
            <person name="Zusman T."/>
            <person name="Lifshitz Z."/>
            <person name="Cohen O."/>
            <person name="Gilbert J.A."/>
            <person name="Pupko T."/>
            <person name="Shuman H.A."/>
            <person name="Segal G."/>
        </authorList>
    </citation>
    <scope>NUCLEOTIDE SEQUENCE [LARGE SCALE GENOMIC DNA]</scope>
    <source>
        <strain evidence="8 9">JA-26-G1-E2</strain>
    </source>
</reference>
<dbReference type="STRING" id="455.Ljam_2530"/>
<evidence type="ECO:0000259" key="7">
    <source>
        <dbReference type="PROSITE" id="PS50280"/>
    </source>
</evidence>
<keyword evidence="2" id="KW-0158">Chromosome</keyword>
<dbReference type="InterPro" id="IPR002110">
    <property type="entry name" value="Ankyrin_rpt"/>
</dbReference>
<dbReference type="GO" id="GO:0032259">
    <property type="term" value="P:methylation"/>
    <property type="evidence" value="ECO:0007669"/>
    <property type="project" value="UniProtKB-KW"/>
</dbReference>
<dbReference type="Proteomes" id="UP000054715">
    <property type="component" value="Unassembled WGS sequence"/>
</dbReference>
<dbReference type="PATRIC" id="fig|455.5.peg.2657"/>
<evidence type="ECO:0000313" key="8">
    <source>
        <dbReference type="EMBL" id="KTD08335.1"/>
    </source>
</evidence>
<dbReference type="PANTHER" id="PTHR22884">
    <property type="entry name" value="SET DOMAIN PROTEINS"/>
    <property type="match status" value="1"/>
</dbReference>
<dbReference type="SMART" id="SM00248">
    <property type="entry name" value="ANK"/>
    <property type="match status" value="3"/>
</dbReference>
<feature type="domain" description="SET" evidence="7">
    <location>
        <begin position="140"/>
        <end position="266"/>
    </location>
</feature>
<dbReference type="SUPFAM" id="SSF48403">
    <property type="entry name" value="Ankyrin repeat"/>
    <property type="match status" value="1"/>
</dbReference>
<dbReference type="SMART" id="SM00317">
    <property type="entry name" value="SET"/>
    <property type="match status" value="1"/>
</dbReference>
<dbReference type="Pfam" id="PF00856">
    <property type="entry name" value="SET"/>
    <property type="match status" value="1"/>
</dbReference>
<dbReference type="PROSITE" id="PS50088">
    <property type="entry name" value="ANK_REPEAT"/>
    <property type="match status" value="1"/>
</dbReference>
<dbReference type="InterPro" id="IPR036770">
    <property type="entry name" value="Ankyrin_rpt-contain_sf"/>
</dbReference>
<dbReference type="InterPro" id="IPR046341">
    <property type="entry name" value="SET_dom_sf"/>
</dbReference>
<dbReference type="InterPro" id="IPR001214">
    <property type="entry name" value="SET_dom"/>
</dbReference>
<dbReference type="GO" id="GO:0005694">
    <property type="term" value="C:chromosome"/>
    <property type="evidence" value="ECO:0007669"/>
    <property type="project" value="UniProtKB-SubCell"/>
</dbReference>
<dbReference type="GO" id="GO:0008168">
    <property type="term" value="F:methyltransferase activity"/>
    <property type="evidence" value="ECO:0007669"/>
    <property type="project" value="UniProtKB-KW"/>
</dbReference>
<evidence type="ECO:0000256" key="5">
    <source>
        <dbReference type="ARBA" id="ARBA00022691"/>
    </source>
</evidence>
<evidence type="ECO:0000256" key="6">
    <source>
        <dbReference type="PROSITE-ProRule" id="PRU00023"/>
    </source>
</evidence>
<dbReference type="NCBIfam" id="NF043024">
    <property type="entry name" value="T4SS_AnkI"/>
    <property type="match status" value="1"/>
</dbReference>
<dbReference type="OrthoDB" id="5653514at2"/>
<dbReference type="AlphaFoldDB" id="A0A0W0UKP3"/>
<dbReference type="Pfam" id="PF00023">
    <property type="entry name" value="Ank"/>
    <property type="match status" value="1"/>
</dbReference>
<evidence type="ECO:0000313" key="9">
    <source>
        <dbReference type="Proteomes" id="UP000054715"/>
    </source>
</evidence>
<dbReference type="Gene3D" id="1.25.40.20">
    <property type="entry name" value="Ankyrin repeat-containing domain"/>
    <property type="match status" value="1"/>
</dbReference>
<proteinExistence type="predicted"/>
<name>A0A0W0UKP3_9GAMM</name>
<gene>
    <name evidence="8" type="ORF">Ljam_2530</name>
</gene>
<protein>
    <submittedName>
        <fullName evidence="8">Eukaryotic huntingtin interacting protein B</fullName>
    </submittedName>
</protein>
<accession>A0A0W0UKP3</accession>
<dbReference type="InterPro" id="IPR050777">
    <property type="entry name" value="SET2_Histone-Lys_MeTrsfase"/>
</dbReference>
<keyword evidence="5" id="KW-0949">S-adenosyl-L-methionine</keyword>
<dbReference type="EMBL" id="LNYG01000013">
    <property type="protein sequence ID" value="KTD08335.1"/>
    <property type="molecule type" value="Genomic_DNA"/>
</dbReference>
<evidence type="ECO:0000256" key="1">
    <source>
        <dbReference type="ARBA" id="ARBA00004286"/>
    </source>
</evidence>
<comment type="subcellular location">
    <subcellularLocation>
        <location evidence="1">Chromosome</location>
    </subcellularLocation>
</comment>
<sequence length="576" mass="65720">MVETPKRDRIFIQLIELNISYLDKLKASCYNSPYFIFTHNDEQMPKQDTPLPKRTRRVPKKLSDYQLSSKIAISEMQTKTFKNGKRNFSSQVGMQTFFSSPKRSKANRFKGKTDKRAINIDLILRKIGIDNMIADEYIPSPIDLSDSVAVKVVDLLKEMGGRGLFANQDIEKGTCIGVYTGEEYASKAEFERYLALNPTADNSYAMNIGRRIIDAATKGNFTRYINFSDSQDNVEFQERVRNGRKVVEVIALKNIRQGQQILVNYNTYNENASKLYYFLNPGDGWLSASDCYEQNKTSYKLFVMRDECEALQIKKNDNFFINRIVSTVFANQSLSSLMDVSPSEIDLPILKVNSRSQVLDFKDSDTFTALMIACYLGQLNNVNWLIIQGANVNQQQNHTGNCPLFFALSGYCSGIANTSNYLDIITSLIRSGANPRVHDRSDKSFLHKAIESLSNKDFKTVIDAIKEKSPLQFDELYGYIDENDFDIVQYALKAKQLDKVRCLLEANSGYLSLYRGKRSSRHREEIALFKVAIQDYDPFELDVLYKMLGEEGMGLPESFLERMGLCSADTMTSRFQ</sequence>
<dbReference type="Gene3D" id="2.170.270.10">
    <property type="entry name" value="SET domain"/>
    <property type="match status" value="1"/>
</dbReference>
<dbReference type="SUPFAM" id="SSF82199">
    <property type="entry name" value="SET domain"/>
    <property type="match status" value="1"/>
</dbReference>
<comment type="caution">
    <text evidence="8">The sequence shown here is derived from an EMBL/GenBank/DDBJ whole genome shotgun (WGS) entry which is preliminary data.</text>
</comment>
<keyword evidence="6" id="KW-0040">ANK repeat</keyword>
<feature type="repeat" description="ANK" evidence="6">
    <location>
        <begin position="365"/>
        <end position="397"/>
    </location>
</feature>
<keyword evidence="3" id="KW-0489">Methyltransferase</keyword>
<keyword evidence="4" id="KW-0808">Transferase</keyword>
<evidence type="ECO:0000256" key="4">
    <source>
        <dbReference type="ARBA" id="ARBA00022679"/>
    </source>
</evidence>
<dbReference type="PROSITE" id="PS50280">
    <property type="entry name" value="SET"/>
    <property type="match status" value="1"/>
</dbReference>
<evidence type="ECO:0000256" key="3">
    <source>
        <dbReference type="ARBA" id="ARBA00022603"/>
    </source>
</evidence>
<evidence type="ECO:0000256" key="2">
    <source>
        <dbReference type="ARBA" id="ARBA00022454"/>
    </source>
</evidence>